<dbReference type="EMBL" id="SNAA01000026">
    <property type="protein sequence ID" value="TDL74831.1"/>
    <property type="molecule type" value="Genomic_DNA"/>
</dbReference>
<gene>
    <name evidence="1" type="ORF">E2L08_15915</name>
</gene>
<name>A0A4R5ZUW4_9RHOB</name>
<dbReference type="AlphaFoldDB" id="A0A4R5ZUW4"/>
<dbReference type="RefSeq" id="WP_133398088.1">
    <property type="nucleotide sequence ID" value="NZ_SNAA01000026.1"/>
</dbReference>
<organism evidence="1 2">
    <name type="scientific">Palleronia sediminis</name>
    <dbReference type="NCBI Taxonomy" id="2547833"/>
    <lineage>
        <taxon>Bacteria</taxon>
        <taxon>Pseudomonadati</taxon>
        <taxon>Pseudomonadota</taxon>
        <taxon>Alphaproteobacteria</taxon>
        <taxon>Rhodobacterales</taxon>
        <taxon>Roseobacteraceae</taxon>
        <taxon>Palleronia</taxon>
    </lineage>
</organism>
<accession>A0A4R5ZUW4</accession>
<evidence type="ECO:0000313" key="2">
    <source>
        <dbReference type="Proteomes" id="UP000295701"/>
    </source>
</evidence>
<proteinExistence type="predicted"/>
<protein>
    <submittedName>
        <fullName evidence="1">Uncharacterized protein</fullName>
    </submittedName>
</protein>
<comment type="caution">
    <text evidence="1">The sequence shown here is derived from an EMBL/GenBank/DDBJ whole genome shotgun (WGS) entry which is preliminary data.</text>
</comment>
<keyword evidence="2" id="KW-1185">Reference proteome</keyword>
<reference evidence="1 2" key="1">
    <citation type="submission" date="2019-03" db="EMBL/GenBank/DDBJ databases">
        <title>Primorskyibacter sp. SS33 isolated from sediments.</title>
        <authorList>
            <person name="Xunke S."/>
        </authorList>
    </citation>
    <scope>NUCLEOTIDE SEQUENCE [LARGE SCALE GENOMIC DNA]</scope>
    <source>
        <strain evidence="1 2">SS33</strain>
    </source>
</reference>
<evidence type="ECO:0000313" key="1">
    <source>
        <dbReference type="EMBL" id="TDL74831.1"/>
    </source>
</evidence>
<sequence length="155" mass="15885">MPRVTYAFRRMLGIDAGGAIAQGSGGHVIGSFGGMPLELPVIADLASATVVGTFADASLLATRIEGDQGPLVLTLAFIGELPDPGEVTLGIAFARDMGRNWHGDESGLVLQIDSFDAGGDRVAVAGTVTGEVTGGPAQETRPVTFSFAAQLEQVE</sequence>
<dbReference type="OrthoDB" id="7777982at2"/>
<dbReference type="Proteomes" id="UP000295701">
    <property type="component" value="Unassembled WGS sequence"/>
</dbReference>